<proteinExistence type="predicted"/>
<name>A0ABP2IGW0_CORAM</name>
<dbReference type="EMBL" id="ADNS01000005">
    <property type="protein sequence ID" value="EFG81908.1"/>
    <property type="molecule type" value="Genomic_DNA"/>
</dbReference>
<evidence type="ECO:0000313" key="1">
    <source>
        <dbReference type="EMBL" id="EFG81908.1"/>
    </source>
</evidence>
<dbReference type="Proteomes" id="UP000006015">
    <property type="component" value="Unassembled WGS sequence"/>
</dbReference>
<evidence type="ECO:0000313" key="2">
    <source>
        <dbReference type="Proteomes" id="UP000006015"/>
    </source>
</evidence>
<reference evidence="1 2" key="1">
    <citation type="submission" date="2010-04" db="EMBL/GenBank/DDBJ databases">
        <authorList>
            <person name="Weinstock G."/>
            <person name="Sodergren E."/>
            <person name="Clifton S."/>
            <person name="Fulton L."/>
            <person name="Fulton B."/>
            <person name="Courtney L."/>
            <person name="Fronick C."/>
            <person name="Harrison M."/>
            <person name="Strong C."/>
            <person name="Farmer C."/>
            <person name="Delahaunty K."/>
            <person name="Markovic C."/>
            <person name="Hall O."/>
            <person name="Minx P."/>
            <person name="Tomlinson C."/>
            <person name="Mitreva M."/>
            <person name="Hou S."/>
            <person name="Wollam A."/>
            <person name="Pepin K.H."/>
            <person name="Johnson M."/>
            <person name="Bhonagiri V."/>
            <person name="Zhang X."/>
            <person name="Suruliraj S."/>
            <person name="Warren W."/>
            <person name="Chinwalla A."/>
            <person name="Mardis E.R."/>
            <person name="Wilson R.K."/>
        </authorList>
    </citation>
    <scope>NUCLEOTIDE SEQUENCE [LARGE SCALE GENOMIC DNA]</scope>
    <source>
        <strain evidence="1 2">DSM 20306</strain>
    </source>
</reference>
<sequence>MAITNFNRVGSTLLSVHPQTVKPWQISDNEVYVVVGKGRGIQLLPGC</sequence>
<keyword evidence="2" id="KW-1185">Reference proteome</keyword>
<accession>A0ABP2IGW0</accession>
<organism evidence="1 2">
    <name type="scientific">Corynebacterium ammoniagenes DSM 20306</name>
    <dbReference type="NCBI Taxonomy" id="649754"/>
    <lineage>
        <taxon>Bacteria</taxon>
        <taxon>Bacillati</taxon>
        <taxon>Actinomycetota</taxon>
        <taxon>Actinomycetes</taxon>
        <taxon>Mycobacteriales</taxon>
        <taxon>Corynebacteriaceae</taxon>
        <taxon>Corynebacterium</taxon>
    </lineage>
</organism>
<protein>
    <submittedName>
        <fullName evidence="1">Uncharacterized protein</fullName>
    </submittedName>
</protein>
<comment type="caution">
    <text evidence="1">The sequence shown here is derived from an EMBL/GenBank/DDBJ whole genome shotgun (WGS) entry which is preliminary data.</text>
</comment>
<gene>
    <name evidence="1" type="ORF">HMPREF0281_00895</name>
</gene>